<comment type="subcellular location">
    <subcellularLocation>
        <location evidence="1 14">Cell outer membrane</location>
        <topology evidence="1 14">Multi-pass membrane protein</topology>
    </subcellularLocation>
</comment>
<dbReference type="Gene3D" id="2.40.170.20">
    <property type="entry name" value="TonB-dependent receptor, beta-barrel domain"/>
    <property type="match status" value="1"/>
</dbReference>
<evidence type="ECO:0000259" key="18">
    <source>
        <dbReference type="Pfam" id="PF07715"/>
    </source>
</evidence>
<dbReference type="Pfam" id="PF00593">
    <property type="entry name" value="TonB_dep_Rec_b-barrel"/>
    <property type="match status" value="1"/>
</dbReference>
<dbReference type="PANTHER" id="PTHR32552">
    <property type="entry name" value="FERRICHROME IRON RECEPTOR-RELATED"/>
    <property type="match status" value="1"/>
</dbReference>
<evidence type="ECO:0000256" key="2">
    <source>
        <dbReference type="ARBA" id="ARBA00009810"/>
    </source>
</evidence>
<dbReference type="EMBL" id="QFPP01000239">
    <property type="protein sequence ID" value="PZQ71579.1"/>
    <property type="molecule type" value="Genomic_DNA"/>
</dbReference>
<keyword evidence="11 14" id="KW-0472">Membrane</keyword>
<dbReference type="GO" id="GO:0015344">
    <property type="term" value="F:siderophore uptake transmembrane transporter activity"/>
    <property type="evidence" value="ECO:0007669"/>
    <property type="project" value="TreeGrafter"/>
</dbReference>
<dbReference type="NCBIfam" id="NF007349">
    <property type="entry name" value="PRK09840.1"/>
    <property type="match status" value="1"/>
</dbReference>
<dbReference type="SUPFAM" id="SSF56935">
    <property type="entry name" value="Porins"/>
    <property type="match status" value="1"/>
</dbReference>
<dbReference type="PROSITE" id="PS52016">
    <property type="entry name" value="TONB_DEPENDENT_REC_3"/>
    <property type="match status" value="1"/>
</dbReference>
<keyword evidence="4 14" id="KW-1134">Transmembrane beta strand</keyword>
<reference evidence="19 20" key="1">
    <citation type="submission" date="2017-08" db="EMBL/GenBank/DDBJ databases">
        <title>Infants hospitalized years apart are colonized by the same room-sourced microbial strains.</title>
        <authorList>
            <person name="Brooks B."/>
            <person name="Olm M.R."/>
            <person name="Firek B.A."/>
            <person name="Baker R."/>
            <person name="Thomas B.C."/>
            <person name="Morowitz M.J."/>
            <person name="Banfield J.F."/>
        </authorList>
    </citation>
    <scope>NUCLEOTIDE SEQUENCE [LARGE SCALE GENOMIC DNA]</scope>
    <source>
        <strain evidence="19">S2_005_003_R2_41</strain>
    </source>
</reference>
<dbReference type="InterPro" id="IPR039426">
    <property type="entry name" value="TonB-dep_rcpt-like"/>
</dbReference>
<feature type="signal peptide" evidence="16">
    <location>
        <begin position="1"/>
        <end position="33"/>
    </location>
</feature>
<dbReference type="NCBIfam" id="TIGR01783">
    <property type="entry name" value="TonB-siderophor"/>
    <property type="match status" value="1"/>
</dbReference>
<keyword evidence="8" id="KW-0408">Iron</keyword>
<evidence type="ECO:0000256" key="3">
    <source>
        <dbReference type="ARBA" id="ARBA00022448"/>
    </source>
</evidence>
<keyword evidence="7 16" id="KW-0732">Signal</keyword>
<dbReference type="InterPro" id="IPR012910">
    <property type="entry name" value="Plug_dom"/>
</dbReference>
<dbReference type="Proteomes" id="UP000249135">
    <property type="component" value="Unassembled WGS sequence"/>
</dbReference>
<dbReference type="InterPro" id="IPR036942">
    <property type="entry name" value="Beta-barrel_TonB_sf"/>
</dbReference>
<evidence type="ECO:0000256" key="11">
    <source>
        <dbReference type="ARBA" id="ARBA00023136"/>
    </source>
</evidence>
<dbReference type="GO" id="GO:0038023">
    <property type="term" value="F:signaling receptor activity"/>
    <property type="evidence" value="ECO:0007669"/>
    <property type="project" value="InterPro"/>
</dbReference>
<evidence type="ECO:0000313" key="20">
    <source>
        <dbReference type="Proteomes" id="UP000249135"/>
    </source>
</evidence>
<sequence>MAYIKTRKHAVARAVPPLTAAATLMALSLPTLAQTASGTLPSVQVQDSAPAADYKAETSANPKFTAPLVDTPQTVQVIREQVLREQGATTLTEALRNTPGAGAFYLGENGNTSTGDAVYMRGFDSSSSIFVDGIRDTGLIARDTFNIDQVEVVKGPAGSDTGRTSPTGYINLITKKPSLSDSFFGSVGAGSDSFKRASIDWNKALSGPNGIGAAFRLNAVAEDADVSGRDVVKNKRWGIAPSFAFGLNSPTRFFFDFVHIKQNNIPDGGVPTIGLPGYSNPDPTTINAGILRRGYLDFAPRVNSSNFYGTSSDFENVTQNMFTARVEHDITPDVTLRNTFRYGKTEQDYMLTAFMGAGLSSTRVGTSSTYRGGLPAATSGFINTFVPGTTTVANPLAWTITRNLPTNKTQDNTILTNQTNLSAKFNTGSVGHTLNAGVELIREEQESIGYYGQGATVFGVPGIRTAGFWPAANLYAPNPNVLGYLRLPNGTSTDGTTTTVGAYVFDTLKFNEQWSLTGGLRYDHYSTDYDATALNATTGVLTPSSFSKSGSLWTGKLGVVYKPTDYSSVYLAYGTAAQPPGGNNFTLAAGGTGNNANRTDFDPQKTKTWELGTKWDVLNKKLALTAALFRTDVSNEVVQDAVSGNYYQTGKKRVQGVELGAAGAITENWGVSAGYTHQDTKVLSGPSVLADGSSVLAYTPKDAFTAWTTYRLPMGLTLGFGARYNGKLHRGTDGAVGTPSYVDSYWVFDAMASYRINKNVDLQFNVYNLADKDYVAAINKSGYRYTPGAPRTFRLTANFAF</sequence>
<protein>
    <submittedName>
        <fullName evidence="19">Catecholate siderophore receptor Fiu</fullName>
    </submittedName>
</protein>
<proteinExistence type="inferred from homology"/>
<comment type="similarity">
    <text evidence="2 14 15">Belongs to the TonB-dependent receptor family.</text>
</comment>
<evidence type="ECO:0000256" key="14">
    <source>
        <dbReference type="PROSITE-ProRule" id="PRU01360"/>
    </source>
</evidence>
<evidence type="ECO:0000256" key="6">
    <source>
        <dbReference type="ARBA" id="ARBA00022692"/>
    </source>
</evidence>
<evidence type="ECO:0000256" key="5">
    <source>
        <dbReference type="ARBA" id="ARBA00022496"/>
    </source>
</evidence>
<evidence type="ECO:0000256" key="4">
    <source>
        <dbReference type="ARBA" id="ARBA00022452"/>
    </source>
</evidence>
<evidence type="ECO:0000256" key="1">
    <source>
        <dbReference type="ARBA" id="ARBA00004571"/>
    </source>
</evidence>
<keyword evidence="13 14" id="KW-0998">Cell outer membrane</keyword>
<evidence type="ECO:0000259" key="17">
    <source>
        <dbReference type="Pfam" id="PF00593"/>
    </source>
</evidence>
<dbReference type="Pfam" id="PF07715">
    <property type="entry name" value="Plug"/>
    <property type="match status" value="1"/>
</dbReference>
<feature type="chain" id="PRO_5015935571" evidence="16">
    <location>
        <begin position="34"/>
        <end position="801"/>
    </location>
</feature>
<keyword evidence="12 19" id="KW-0675">Receptor</keyword>
<keyword evidence="9" id="KW-0406">Ion transport</keyword>
<name>A0A2W5Q4V7_VARPD</name>
<dbReference type="FunFam" id="2.170.130.10:FF:000001">
    <property type="entry name" value="Catecholate siderophore TonB-dependent receptor"/>
    <property type="match status" value="1"/>
</dbReference>
<dbReference type="GO" id="GO:0009279">
    <property type="term" value="C:cell outer membrane"/>
    <property type="evidence" value="ECO:0007669"/>
    <property type="project" value="UniProtKB-SubCell"/>
</dbReference>
<keyword evidence="3 14" id="KW-0813">Transport</keyword>
<feature type="domain" description="TonB-dependent receptor-like beta-barrel" evidence="17">
    <location>
        <begin position="276"/>
        <end position="769"/>
    </location>
</feature>
<dbReference type="Gene3D" id="2.170.130.10">
    <property type="entry name" value="TonB-dependent receptor, plug domain"/>
    <property type="match status" value="1"/>
</dbReference>
<organism evidence="19 20">
    <name type="scientific">Variovorax paradoxus</name>
    <dbReference type="NCBI Taxonomy" id="34073"/>
    <lineage>
        <taxon>Bacteria</taxon>
        <taxon>Pseudomonadati</taxon>
        <taxon>Pseudomonadota</taxon>
        <taxon>Betaproteobacteria</taxon>
        <taxon>Burkholderiales</taxon>
        <taxon>Comamonadaceae</taxon>
        <taxon>Variovorax</taxon>
    </lineage>
</organism>
<evidence type="ECO:0000256" key="10">
    <source>
        <dbReference type="ARBA" id="ARBA00023077"/>
    </source>
</evidence>
<keyword evidence="6 14" id="KW-0812">Transmembrane</keyword>
<evidence type="ECO:0000256" key="13">
    <source>
        <dbReference type="ARBA" id="ARBA00023237"/>
    </source>
</evidence>
<accession>A0A2W5Q4V7</accession>
<dbReference type="InterPro" id="IPR000531">
    <property type="entry name" value="Beta-barrel_TonB"/>
</dbReference>
<dbReference type="InterPro" id="IPR037066">
    <property type="entry name" value="Plug_dom_sf"/>
</dbReference>
<dbReference type="GO" id="GO:0015891">
    <property type="term" value="P:siderophore transport"/>
    <property type="evidence" value="ECO:0007669"/>
    <property type="project" value="InterPro"/>
</dbReference>
<gene>
    <name evidence="19" type="ORF">DI563_17325</name>
</gene>
<evidence type="ECO:0000256" key="16">
    <source>
        <dbReference type="SAM" id="SignalP"/>
    </source>
</evidence>
<evidence type="ECO:0000313" key="19">
    <source>
        <dbReference type="EMBL" id="PZQ71579.1"/>
    </source>
</evidence>
<dbReference type="PANTHER" id="PTHR32552:SF89">
    <property type="entry name" value="CATECHOLATE SIDEROPHORE RECEPTOR FIU"/>
    <property type="match status" value="1"/>
</dbReference>
<comment type="caution">
    <text evidence="19">The sequence shown here is derived from an EMBL/GenBank/DDBJ whole genome shotgun (WGS) entry which is preliminary data.</text>
</comment>
<dbReference type="CDD" id="cd01347">
    <property type="entry name" value="ligand_gated_channel"/>
    <property type="match status" value="1"/>
</dbReference>
<feature type="domain" description="TonB-dependent receptor plug" evidence="18">
    <location>
        <begin position="68"/>
        <end position="168"/>
    </location>
</feature>
<keyword evidence="5" id="KW-0410">Iron transport</keyword>
<evidence type="ECO:0000256" key="9">
    <source>
        <dbReference type="ARBA" id="ARBA00023065"/>
    </source>
</evidence>
<keyword evidence="10 15" id="KW-0798">TonB box</keyword>
<dbReference type="AlphaFoldDB" id="A0A2W5Q4V7"/>
<evidence type="ECO:0000256" key="12">
    <source>
        <dbReference type="ARBA" id="ARBA00023170"/>
    </source>
</evidence>
<evidence type="ECO:0000256" key="15">
    <source>
        <dbReference type="RuleBase" id="RU003357"/>
    </source>
</evidence>
<evidence type="ECO:0000256" key="7">
    <source>
        <dbReference type="ARBA" id="ARBA00022729"/>
    </source>
</evidence>
<evidence type="ECO:0000256" key="8">
    <source>
        <dbReference type="ARBA" id="ARBA00023004"/>
    </source>
</evidence>
<dbReference type="InterPro" id="IPR010105">
    <property type="entry name" value="TonB_sidphr_rcpt"/>
</dbReference>